<dbReference type="SMART" id="SM00530">
    <property type="entry name" value="HTH_XRE"/>
    <property type="match status" value="1"/>
</dbReference>
<dbReference type="Pfam" id="PF13443">
    <property type="entry name" value="HTH_26"/>
    <property type="match status" value="1"/>
</dbReference>
<reference evidence="3 4" key="2">
    <citation type="submission" date="2019-09" db="EMBL/GenBank/DDBJ databases">
        <title>Strain-level analysis of Eubacterium rectale using genomes from metagenomes.</title>
        <authorList>
            <person name="Karcher N."/>
            <person name="Segata N."/>
        </authorList>
    </citation>
    <scope>NUCLEOTIDE SEQUENCE [LARGE SCALE GENOMIC DNA]</scope>
    <source>
        <strain evidence="3 4">T3WBe13</strain>
    </source>
</reference>
<dbReference type="AlphaFoldDB" id="A0A5S4VNX3"/>
<dbReference type="RefSeq" id="WP_148872104.1">
    <property type="nucleotide sequence ID" value="NZ_VSTF01000003.1"/>
</dbReference>
<comment type="caution">
    <text evidence="3">The sequence shown here is derived from an EMBL/GenBank/DDBJ whole genome shotgun (WGS) entry which is preliminary data.</text>
</comment>
<gene>
    <name evidence="3" type="ORF">FYL31_05125</name>
</gene>
<reference evidence="3 4" key="1">
    <citation type="submission" date="2019-08" db="EMBL/GenBank/DDBJ databases">
        <authorList>
            <person name="Duncan S."/>
            <person name="Walker A."/>
        </authorList>
    </citation>
    <scope>NUCLEOTIDE SEQUENCE [LARGE SCALE GENOMIC DNA]</scope>
    <source>
        <strain evidence="3 4">T3WBe13</strain>
    </source>
</reference>
<feature type="domain" description="HTH cro/C1-type" evidence="2">
    <location>
        <begin position="20"/>
        <end position="74"/>
    </location>
</feature>
<accession>A0A5S4VNX3</accession>
<dbReference type="SUPFAM" id="SSF47413">
    <property type="entry name" value="lambda repressor-like DNA-binding domains"/>
    <property type="match status" value="1"/>
</dbReference>
<keyword evidence="1" id="KW-0238">DNA-binding</keyword>
<evidence type="ECO:0000313" key="4">
    <source>
        <dbReference type="Proteomes" id="UP000324327"/>
    </source>
</evidence>
<dbReference type="Proteomes" id="UP000324327">
    <property type="component" value="Unassembled WGS sequence"/>
</dbReference>
<dbReference type="PANTHER" id="PTHR46558:SF4">
    <property type="entry name" value="DNA-BIDING PHAGE PROTEIN"/>
    <property type="match status" value="1"/>
</dbReference>
<dbReference type="InterPro" id="IPR010982">
    <property type="entry name" value="Lambda_DNA-bd_dom_sf"/>
</dbReference>
<proteinExistence type="predicted"/>
<dbReference type="EMBL" id="VSTF01000003">
    <property type="protein sequence ID" value="TYL61003.1"/>
    <property type="molecule type" value="Genomic_DNA"/>
</dbReference>
<evidence type="ECO:0000313" key="3">
    <source>
        <dbReference type="EMBL" id="TYL61003.1"/>
    </source>
</evidence>
<name>A0A5S4VNX3_9FIRM</name>
<evidence type="ECO:0000256" key="1">
    <source>
        <dbReference type="ARBA" id="ARBA00023125"/>
    </source>
</evidence>
<dbReference type="CDD" id="cd00093">
    <property type="entry name" value="HTH_XRE"/>
    <property type="match status" value="1"/>
</dbReference>
<protein>
    <submittedName>
        <fullName evidence="3">Helix-turn-helix transcriptional regulator</fullName>
    </submittedName>
</protein>
<sequence length="107" mass="12280">MIQEIKEYNSDICYEIGKRIQDMRNKRKIKAVELACYLNIGKNQMSRIESGKANCTVPQLYCIAQLLNCSVDFLLFGEEHVNYSPEMVGLINDIFTDVGKLKESIIK</sequence>
<dbReference type="GO" id="GO:0003677">
    <property type="term" value="F:DNA binding"/>
    <property type="evidence" value="ECO:0007669"/>
    <property type="project" value="UniProtKB-KW"/>
</dbReference>
<evidence type="ECO:0000259" key="2">
    <source>
        <dbReference type="PROSITE" id="PS50943"/>
    </source>
</evidence>
<dbReference type="PANTHER" id="PTHR46558">
    <property type="entry name" value="TRACRIPTIONAL REGULATORY PROTEIN-RELATED-RELATED"/>
    <property type="match status" value="1"/>
</dbReference>
<dbReference type="PROSITE" id="PS50943">
    <property type="entry name" value="HTH_CROC1"/>
    <property type="match status" value="1"/>
</dbReference>
<dbReference type="Gene3D" id="1.10.260.40">
    <property type="entry name" value="lambda repressor-like DNA-binding domains"/>
    <property type="match status" value="1"/>
</dbReference>
<dbReference type="InterPro" id="IPR001387">
    <property type="entry name" value="Cro/C1-type_HTH"/>
</dbReference>
<organism evidence="3 4">
    <name type="scientific">Agathobacter rectalis</name>
    <dbReference type="NCBI Taxonomy" id="39491"/>
    <lineage>
        <taxon>Bacteria</taxon>
        <taxon>Bacillati</taxon>
        <taxon>Bacillota</taxon>
        <taxon>Clostridia</taxon>
        <taxon>Lachnospirales</taxon>
        <taxon>Lachnospiraceae</taxon>
        <taxon>Agathobacter</taxon>
    </lineage>
</organism>